<proteinExistence type="predicted"/>
<dbReference type="Proteomes" id="UP000536179">
    <property type="component" value="Unassembled WGS sequence"/>
</dbReference>
<gene>
    <name evidence="1" type="ORF">FHS27_002716</name>
</gene>
<accession>A0A7W5H4Y8</accession>
<evidence type="ECO:0000313" key="2">
    <source>
        <dbReference type="Proteomes" id="UP000536179"/>
    </source>
</evidence>
<keyword evidence="2" id="KW-1185">Reference proteome</keyword>
<evidence type="ECO:0000313" key="1">
    <source>
        <dbReference type="EMBL" id="MBB3206902.1"/>
    </source>
</evidence>
<reference evidence="1 2" key="1">
    <citation type="submission" date="2020-08" db="EMBL/GenBank/DDBJ databases">
        <title>Genomic Encyclopedia of Type Strains, Phase III (KMG-III): the genomes of soil and plant-associated and newly described type strains.</title>
        <authorList>
            <person name="Whitman W."/>
        </authorList>
    </citation>
    <scope>NUCLEOTIDE SEQUENCE [LARGE SCALE GENOMIC DNA]</scope>
    <source>
        <strain evidence="1 2">CECT 8075</strain>
    </source>
</reference>
<dbReference type="EMBL" id="JACHXU010000008">
    <property type="protein sequence ID" value="MBB3206902.1"/>
    <property type="molecule type" value="Genomic_DNA"/>
</dbReference>
<organism evidence="1 2">
    <name type="scientific">Aporhodopirellula rubra</name>
    <dbReference type="NCBI Taxonomy" id="980271"/>
    <lineage>
        <taxon>Bacteria</taxon>
        <taxon>Pseudomonadati</taxon>
        <taxon>Planctomycetota</taxon>
        <taxon>Planctomycetia</taxon>
        <taxon>Pirellulales</taxon>
        <taxon>Pirellulaceae</taxon>
        <taxon>Aporhodopirellula</taxon>
    </lineage>
</organism>
<name>A0A7W5H4Y8_9BACT</name>
<comment type="caution">
    <text evidence="1">The sequence shown here is derived from an EMBL/GenBank/DDBJ whole genome shotgun (WGS) entry which is preliminary data.</text>
</comment>
<dbReference type="AlphaFoldDB" id="A0A7W5H4Y8"/>
<protein>
    <submittedName>
        <fullName evidence="1">Uncharacterized protein</fullName>
    </submittedName>
</protein>
<sequence>MFLCVTFTGKVALWLLVNNAEFVSIVPANGAGSNDGSNCRSFTKGTIEHRVLGRAESF</sequence>